<evidence type="ECO:0000313" key="6">
    <source>
        <dbReference type="Proteomes" id="UP000241769"/>
    </source>
</evidence>
<feature type="region of interest" description="Disordered" evidence="3">
    <location>
        <begin position="1"/>
        <end position="65"/>
    </location>
</feature>
<dbReference type="GO" id="GO:0006366">
    <property type="term" value="P:transcription by RNA polymerase II"/>
    <property type="evidence" value="ECO:0007669"/>
    <property type="project" value="TreeGrafter"/>
</dbReference>
<evidence type="ECO:0000256" key="2">
    <source>
        <dbReference type="ARBA" id="ARBA00023054"/>
    </source>
</evidence>
<evidence type="ECO:0000256" key="3">
    <source>
        <dbReference type="SAM" id="MobiDB-lite"/>
    </source>
</evidence>
<feature type="domain" description="Coiled-coil" evidence="4">
    <location>
        <begin position="126"/>
        <end position="213"/>
    </location>
</feature>
<dbReference type="PANTHER" id="PTHR21680:SF0">
    <property type="entry name" value="COILED-COIL DOMAIN-CONTAINING PROTEIN 124"/>
    <property type="match status" value="1"/>
</dbReference>
<dbReference type="FunCoup" id="A0A2P6NTX3">
    <property type="interactions" value="3"/>
</dbReference>
<dbReference type="AlphaFoldDB" id="A0A2P6NTX3"/>
<dbReference type="OrthoDB" id="76412at2759"/>
<protein>
    <recommendedName>
        <fullName evidence="4">Coiled-coil domain-containing protein</fullName>
    </recommendedName>
</protein>
<dbReference type="InterPro" id="IPR010422">
    <property type="entry name" value="Ccdc124/Oxs1"/>
</dbReference>
<reference evidence="5 6" key="1">
    <citation type="journal article" date="2018" name="Genome Biol. Evol.">
        <title>Multiple Roots of Fruiting Body Formation in Amoebozoa.</title>
        <authorList>
            <person name="Hillmann F."/>
            <person name="Forbes G."/>
            <person name="Novohradska S."/>
            <person name="Ferling I."/>
            <person name="Riege K."/>
            <person name="Groth M."/>
            <person name="Westermann M."/>
            <person name="Marz M."/>
            <person name="Spaller T."/>
            <person name="Winckler T."/>
            <person name="Schaap P."/>
            <person name="Glockner G."/>
        </authorList>
    </citation>
    <scope>NUCLEOTIDE SEQUENCE [LARGE SCALE GENOMIC DNA]</scope>
    <source>
        <strain evidence="5 6">Jena</strain>
    </source>
</reference>
<evidence type="ECO:0000313" key="5">
    <source>
        <dbReference type="EMBL" id="PRP87425.1"/>
    </source>
</evidence>
<dbReference type="Pfam" id="PF06244">
    <property type="entry name" value="Ccdc124"/>
    <property type="match status" value="1"/>
</dbReference>
<evidence type="ECO:0000259" key="4">
    <source>
        <dbReference type="Pfam" id="PF06244"/>
    </source>
</evidence>
<keyword evidence="2" id="KW-0175">Coiled coil</keyword>
<feature type="region of interest" description="Disordered" evidence="3">
    <location>
        <begin position="91"/>
        <end position="125"/>
    </location>
</feature>
<name>A0A2P6NTX3_9EUKA</name>
<comment type="caution">
    <text evidence="5">The sequence shown here is derived from an EMBL/GenBank/DDBJ whole genome shotgun (WGS) entry which is preliminary data.</text>
</comment>
<proteinExistence type="inferred from homology"/>
<dbReference type="STRING" id="1890364.A0A2P6NTX3"/>
<comment type="similarity">
    <text evidence="1">Belongs to the CCDC124 family.</text>
</comment>
<dbReference type="GO" id="GO:0005634">
    <property type="term" value="C:nucleus"/>
    <property type="evidence" value="ECO:0007669"/>
    <property type="project" value="TreeGrafter"/>
</dbReference>
<evidence type="ECO:0000256" key="1">
    <source>
        <dbReference type="ARBA" id="ARBA00008296"/>
    </source>
</evidence>
<keyword evidence="6" id="KW-1185">Reference proteome</keyword>
<feature type="compositionally biased region" description="Basic and acidic residues" evidence="3">
    <location>
        <begin position="10"/>
        <end position="65"/>
    </location>
</feature>
<dbReference type="InterPro" id="IPR054414">
    <property type="entry name" value="Ccdc124/Oxs1_C"/>
</dbReference>
<dbReference type="EMBL" id="MDYQ01000020">
    <property type="protein sequence ID" value="PRP87425.1"/>
    <property type="molecule type" value="Genomic_DNA"/>
</dbReference>
<organism evidence="5 6">
    <name type="scientific">Planoprotostelium fungivorum</name>
    <dbReference type="NCBI Taxonomy" id="1890364"/>
    <lineage>
        <taxon>Eukaryota</taxon>
        <taxon>Amoebozoa</taxon>
        <taxon>Evosea</taxon>
        <taxon>Variosea</taxon>
        <taxon>Cavosteliida</taxon>
        <taxon>Cavosteliaceae</taxon>
        <taxon>Planoprotostelium</taxon>
    </lineage>
</organism>
<dbReference type="Proteomes" id="UP000241769">
    <property type="component" value="Unassembled WGS sequence"/>
</dbReference>
<dbReference type="PANTHER" id="PTHR21680">
    <property type="entry name" value="COILED-COIL DOMAIN-CONTAINING PROTEIN 124"/>
    <property type="match status" value="1"/>
</dbReference>
<accession>A0A2P6NTX3</accession>
<gene>
    <name evidence="5" type="ORF">PROFUN_00636</name>
</gene>
<feature type="compositionally biased region" description="Basic and acidic residues" evidence="3">
    <location>
        <begin position="92"/>
        <end position="115"/>
    </location>
</feature>
<sequence>MPKKFGANTKAEEARAKKTEEKHAVADKKARQAEDAKWAETDRKVLKNEQKKKEEEEKKLQAAARRAELKALEAKENAEIDKTAKKPIMTRAEIDAMKEKEAKKKAIEEKKKSKEEEGEEKEIEPNINHIIREEYLNNENYTEGRTIDDAISGLSTKDESDDKHPEKRLKAAFTAYEKNNMPMLRSDNPGLKQSQLKELLWKNWQKSPENPLNSR</sequence>
<dbReference type="GO" id="GO:0003713">
    <property type="term" value="F:transcription coactivator activity"/>
    <property type="evidence" value="ECO:0007669"/>
    <property type="project" value="TreeGrafter"/>
</dbReference>
<dbReference type="InParanoid" id="A0A2P6NTX3"/>